<protein>
    <submittedName>
        <fullName evidence="1">Uncharacterized protein</fullName>
    </submittedName>
</protein>
<sequence>MTATAIAAALKAHPDWGFRMLENRVTCTGPGCDWKHDDAGLSEPAEKLFRAHLAEEISKAVTGAPVELTTKPLTMNSTQREEMLRGFNFDVKAGKLTLVHDQGLYRHITFRPRSGNFCWFDIITSPGQLTIRGDMGDYVFAREPDMLRDFFHRNVNPSYWAEKVLAQDVNSPVREYSFDRFKASVLHDFWYDRENYTPEEARALWEEIRTTGPLDDYADNQHINGAIDTLQNFRAESVSGFQFDTHGYEDFEDYGHHFLWCCHAILWAARAYREHDQTKQPKEATP</sequence>
<dbReference type="RefSeq" id="YP_009885989.1">
    <property type="nucleotide sequence ID" value="NC_049489.1"/>
</dbReference>
<organism evidence="1 2">
    <name type="scientific">Arthrobacter phage DrYang</name>
    <dbReference type="NCBI Taxonomy" id="2686080"/>
    <lineage>
        <taxon>Viruses</taxon>
        <taxon>Duplodnaviria</taxon>
        <taxon>Heunggongvirae</taxon>
        <taxon>Uroviricota</taxon>
        <taxon>Caudoviricetes</taxon>
        <taxon>Klausavirus</taxon>
        <taxon>Klausavirus dryang</taxon>
    </lineage>
</organism>
<reference evidence="1 2" key="1">
    <citation type="submission" date="2019-11" db="EMBL/GenBank/DDBJ databases">
        <authorList>
            <person name="Donovan J."/>
            <person name="Schaffer R."/>
            <person name="Bae M.S."/>
            <person name="Gitobu P.N."/>
            <person name="Guan P."/>
            <person name="Olavarrieta M.P."/>
            <person name="Perez Cortez K."/>
            <person name="Tozier F.G."/>
            <person name="Vasilopoulos H."/>
            <person name="Zhang S."/>
            <person name="Kapinos A."/>
            <person name="Freise A.C."/>
            <person name="Moberg-Parker J."/>
            <person name="Garlena R.A."/>
            <person name="Russell D.A."/>
            <person name="Pope W.H."/>
            <person name="Jacobs-Sera D."/>
            <person name="Hatfull G.F."/>
        </authorList>
    </citation>
    <scope>NUCLEOTIDE SEQUENCE [LARGE SCALE GENOMIC DNA]</scope>
</reference>
<evidence type="ECO:0000313" key="1">
    <source>
        <dbReference type="EMBL" id="QGZ17166.1"/>
    </source>
</evidence>
<accession>A0A6B9JD49</accession>
<evidence type="ECO:0000313" key="2">
    <source>
        <dbReference type="Proteomes" id="UP000438167"/>
    </source>
</evidence>
<keyword evidence="2" id="KW-1185">Reference proteome</keyword>
<gene>
    <name evidence="1" type="primary">67</name>
    <name evidence="1" type="ORF">SEA_DRYANG_67</name>
</gene>
<proteinExistence type="predicted"/>
<dbReference type="EMBL" id="MN703411">
    <property type="protein sequence ID" value="QGZ17166.1"/>
    <property type="molecule type" value="Genomic_DNA"/>
</dbReference>
<dbReference type="GeneID" id="55815395"/>
<dbReference type="KEGG" id="vg:55815395"/>
<name>A0A6B9JD49_9CAUD</name>
<dbReference type="Proteomes" id="UP000438167">
    <property type="component" value="Segment"/>
</dbReference>